<dbReference type="SFLD" id="SFLDS00019">
    <property type="entry name" value="Glutathione_Transferase_(cytos"/>
    <property type="match status" value="1"/>
</dbReference>
<dbReference type="SUPFAM" id="SSF52833">
    <property type="entry name" value="Thioredoxin-like"/>
    <property type="match status" value="1"/>
</dbReference>
<organism evidence="4 5">
    <name type="scientific">Noviherbaspirillum album</name>
    <dbReference type="NCBI Taxonomy" id="3080276"/>
    <lineage>
        <taxon>Bacteria</taxon>
        <taxon>Pseudomonadati</taxon>
        <taxon>Pseudomonadota</taxon>
        <taxon>Betaproteobacteria</taxon>
        <taxon>Burkholderiales</taxon>
        <taxon>Oxalobacteraceae</taxon>
        <taxon>Noviherbaspirillum</taxon>
    </lineage>
</organism>
<dbReference type="InterPro" id="IPR036282">
    <property type="entry name" value="Glutathione-S-Trfase_C_sf"/>
</dbReference>
<sequence length="219" mass="24349">MQLYSYFRSSASYRVRIALNLKGLAFETVPVHLLRNGGEQLTPEYRKLNADGLVPVLTDEKGDGEPAVLAQSLAIIEYLEEKYPRPALLPDNPVDRAYVRSLALSIACDIHPLNNLRVLRYLVRNLKISEEDKNSWYRHWCEQGLAAMERNLASAGKSGLFCFGDIPGLADCCLVPQIANAQRLECDLSNMPTIMRINDACLALEAFATAAPARQPDAE</sequence>
<dbReference type="InterPro" id="IPR034333">
    <property type="entry name" value="GST_Zeta_N"/>
</dbReference>
<evidence type="ECO:0000256" key="1">
    <source>
        <dbReference type="ARBA" id="ARBA00010007"/>
    </source>
</evidence>
<dbReference type="InterPro" id="IPR040079">
    <property type="entry name" value="Glutathione_S-Trfase"/>
</dbReference>
<feature type="domain" description="GST C-terminal" evidence="3">
    <location>
        <begin position="92"/>
        <end position="219"/>
    </location>
</feature>
<dbReference type="Gene3D" id="3.40.30.10">
    <property type="entry name" value="Glutaredoxin"/>
    <property type="match status" value="1"/>
</dbReference>
<dbReference type="InterPro" id="IPR036249">
    <property type="entry name" value="Thioredoxin-like_sf"/>
</dbReference>
<dbReference type="InterPro" id="IPR010987">
    <property type="entry name" value="Glutathione-S-Trfase_C-like"/>
</dbReference>
<dbReference type="InterPro" id="IPR005955">
    <property type="entry name" value="GST_Zeta"/>
</dbReference>
<dbReference type="InterPro" id="IPR004045">
    <property type="entry name" value="Glutathione_S-Trfase_N"/>
</dbReference>
<reference evidence="4 5" key="1">
    <citation type="submission" date="2023-10" db="EMBL/GenBank/DDBJ databases">
        <title>Noviherbaspirillum sp. CPCC 100848 genome assembly.</title>
        <authorList>
            <person name="Li X.Y."/>
            <person name="Fang X.M."/>
        </authorList>
    </citation>
    <scope>NUCLEOTIDE SEQUENCE [LARGE SCALE GENOMIC DNA]</scope>
    <source>
        <strain evidence="4 5">CPCC 100848</strain>
    </source>
</reference>
<comment type="similarity">
    <text evidence="1">Belongs to the GST superfamily. Zeta family.</text>
</comment>
<dbReference type="RefSeq" id="WP_326505377.1">
    <property type="nucleotide sequence ID" value="NZ_JAWIIV010000003.1"/>
</dbReference>
<dbReference type="CDD" id="cd03191">
    <property type="entry name" value="GST_C_Zeta"/>
    <property type="match status" value="1"/>
</dbReference>
<dbReference type="PANTHER" id="PTHR42673">
    <property type="entry name" value="MALEYLACETOACETATE ISOMERASE"/>
    <property type="match status" value="1"/>
</dbReference>
<feature type="domain" description="GST N-terminal" evidence="2">
    <location>
        <begin position="1"/>
        <end position="87"/>
    </location>
</feature>
<keyword evidence="5" id="KW-1185">Reference proteome</keyword>
<evidence type="ECO:0000259" key="2">
    <source>
        <dbReference type="PROSITE" id="PS50404"/>
    </source>
</evidence>
<dbReference type="EMBL" id="JAWIIV010000003">
    <property type="protein sequence ID" value="MEC4718650.1"/>
    <property type="molecule type" value="Genomic_DNA"/>
</dbReference>
<proteinExistence type="inferred from homology"/>
<evidence type="ECO:0000313" key="5">
    <source>
        <dbReference type="Proteomes" id="UP001352263"/>
    </source>
</evidence>
<dbReference type="Pfam" id="PF13409">
    <property type="entry name" value="GST_N_2"/>
    <property type="match status" value="1"/>
</dbReference>
<dbReference type="Proteomes" id="UP001352263">
    <property type="component" value="Unassembled WGS sequence"/>
</dbReference>
<evidence type="ECO:0000313" key="4">
    <source>
        <dbReference type="EMBL" id="MEC4718650.1"/>
    </source>
</evidence>
<keyword evidence="4" id="KW-0413">Isomerase</keyword>
<evidence type="ECO:0000259" key="3">
    <source>
        <dbReference type="PROSITE" id="PS50405"/>
    </source>
</evidence>
<dbReference type="InterPro" id="IPR034330">
    <property type="entry name" value="GST_Zeta_C"/>
</dbReference>
<dbReference type="NCBIfam" id="TIGR01262">
    <property type="entry name" value="maiA"/>
    <property type="match status" value="1"/>
</dbReference>
<dbReference type="PANTHER" id="PTHR42673:SF21">
    <property type="entry name" value="GLUTATHIONE S-TRANSFERASE YFCF"/>
    <property type="match status" value="1"/>
</dbReference>
<dbReference type="SFLD" id="SFLDG00358">
    <property type="entry name" value="Main_(cytGST)"/>
    <property type="match status" value="1"/>
</dbReference>
<dbReference type="CDD" id="cd03042">
    <property type="entry name" value="GST_N_Zeta"/>
    <property type="match status" value="1"/>
</dbReference>
<protein>
    <submittedName>
        <fullName evidence="4">Maleylacetoacetate isomerase</fullName>
        <ecNumber evidence="4">5.2.1.2</ecNumber>
    </submittedName>
</protein>
<accession>A0ABU6J554</accession>
<dbReference type="PROSITE" id="PS50405">
    <property type="entry name" value="GST_CTER"/>
    <property type="match status" value="1"/>
</dbReference>
<comment type="caution">
    <text evidence="4">The sequence shown here is derived from an EMBL/GenBank/DDBJ whole genome shotgun (WGS) entry which is preliminary data.</text>
</comment>
<dbReference type="Gene3D" id="1.20.1050.10">
    <property type="match status" value="1"/>
</dbReference>
<name>A0ABU6J554_9BURK</name>
<dbReference type="SUPFAM" id="SSF47616">
    <property type="entry name" value="GST C-terminal domain-like"/>
    <property type="match status" value="1"/>
</dbReference>
<dbReference type="EC" id="5.2.1.2" evidence="4"/>
<gene>
    <name evidence="4" type="primary">maiA</name>
    <name evidence="4" type="ORF">RY831_05785</name>
</gene>
<dbReference type="GO" id="GO:0016034">
    <property type="term" value="F:maleylacetoacetate isomerase activity"/>
    <property type="evidence" value="ECO:0007669"/>
    <property type="project" value="UniProtKB-EC"/>
</dbReference>
<dbReference type="PROSITE" id="PS50404">
    <property type="entry name" value="GST_NTER"/>
    <property type="match status" value="1"/>
</dbReference>